<feature type="region of interest" description="Disordered" evidence="1">
    <location>
        <begin position="1"/>
        <end position="87"/>
    </location>
</feature>
<dbReference type="GeneID" id="25783160"/>
<dbReference type="OrthoDB" id="4868006at2759"/>
<accession>G9NMS0</accession>
<evidence type="ECO:0000256" key="1">
    <source>
        <dbReference type="SAM" id="MobiDB-lite"/>
    </source>
</evidence>
<dbReference type="OMA" id="EKWISAK"/>
<dbReference type="KEGG" id="tatv:25783160"/>
<feature type="compositionally biased region" description="Polar residues" evidence="1">
    <location>
        <begin position="1"/>
        <end position="12"/>
    </location>
</feature>
<gene>
    <name evidence="2" type="ORF">TRIATDRAFT_316301</name>
</gene>
<proteinExistence type="predicted"/>
<sequence>MADSPTGNTQALASEEGSASRPKPKIKISLIKTSPAGTTGLKDSPTHGEDTEAMELDDPTATTPKAESKDGNLGNSESTKHGEVKEDDTQEELIMKLFDMVRDVAAEQLALKQLQITNTICRLKELQDQQPPKAAFSPAIANSCRERLEGTLTYLISELSAIPPANWTTYKRKLLKFCESELILTMTFPERLYKVVDIIYLPEEMDAIPKEEFERLHSVARICVAAAQALGPESESEEALAEKWIRAKAQDLEFLKKMFRSMRGIYKASAPERTEMPWETKA</sequence>
<protein>
    <submittedName>
        <fullName evidence="2">Uncharacterized protein</fullName>
    </submittedName>
</protein>
<dbReference type="RefSeq" id="XP_013946370.1">
    <property type="nucleotide sequence ID" value="XM_014090895.1"/>
</dbReference>
<dbReference type="Proteomes" id="UP000005426">
    <property type="component" value="Unassembled WGS sequence"/>
</dbReference>
<dbReference type="EMBL" id="ABDG02000019">
    <property type="protein sequence ID" value="EHK48200.1"/>
    <property type="molecule type" value="Genomic_DNA"/>
</dbReference>
<dbReference type="STRING" id="452589.G9NMS0"/>
<evidence type="ECO:0000313" key="2">
    <source>
        <dbReference type="EMBL" id="EHK48200.1"/>
    </source>
</evidence>
<dbReference type="eggNOG" id="ENOG502RA58">
    <property type="taxonomic scope" value="Eukaryota"/>
</dbReference>
<evidence type="ECO:0000313" key="3">
    <source>
        <dbReference type="Proteomes" id="UP000005426"/>
    </source>
</evidence>
<organism evidence="2 3">
    <name type="scientific">Hypocrea atroviridis (strain ATCC 20476 / IMI 206040)</name>
    <name type="common">Trichoderma atroviride</name>
    <dbReference type="NCBI Taxonomy" id="452589"/>
    <lineage>
        <taxon>Eukaryota</taxon>
        <taxon>Fungi</taxon>
        <taxon>Dikarya</taxon>
        <taxon>Ascomycota</taxon>
        <taxon>Pezizomycotina</taxon>
        <taxon>Sordariomycetes</taxon>
        <taxon>Hypocreomycetidae</taxon>
        <taxon>Hypocreales</taxon>
        <taxon>Hypocreaceae</taxon>
        <taxon>Trichoderma</taxon>
    </lineage>
</organism>
<reference evidence="2 3" key="1">
    <citation type="journal article" date="2011" name="Genome Biol.">
        <title>Comparative genome sequence analysis underscores mycoparasitism as the ancestral life style of Trichoderma.</title>
        <authorList>
            <person name="Kubicek C.P."/>
            <person name="Herrera-Estrella A."/>
            <person name="Seidl-Seiboth V."/>
            <person name="Martinez D.A."/>
            <person name="Druzhinina I.S."/>
            <person name="Thon M."/>
            <person name="Zeilinger S."/>
            <person name="Casas-Flores S."/>
            <person name="Horwitz B.A."/>
            <person name="Mukherjee P.K."/>
            <person name="Mukherjee M."/>
            <person name="Kredics L."/>
            <person name="Alcaraz L.D."/>
            <person name="Aerts A."/>
            <person name="Antal Z."/>
            <person name="Atanasova L."/>
            <person name="Cervantes-Badillo M.G."/>
            <person name="Challacombe J."/>
            <person name="Chertkov O."/>
            <person name="McCluskey K."/>
            <person name="Coulpier F."/>
            <person name="Deshpande N."/>
            <person name="von Doehren H."/>
            <person name="Ebbole D.J."/>
            <person name="Esquivel-Naranjo E.U."/>
            <person name="Fekete E."/>
            <person name="Flipphi M."/>
            <person name="Glaser F."/>
            <person name="Gomez-Rodriguez E.Y."/>
            <person name="Gruber S."/>
            <person name="Han C."/>
            <person name="Henrissat B."/>
            <person name="Hermosa R."/>
            <person name="Hernandez-Onate M."/>
            <person name="Karaffa L."/>
            <person name="Kosti I."/>
            <person name="Le Crom S."/>
            <person name="Lindquist E."/>
            <person name="Lucas S."/>
            <person name="Luebeck M."/>
            <person name="Luebeck P.S."/>
            <person name="Margeot A."/>
            <person name="Metz B."/>
            <person name="Misra M."/>
            <person name="Nevalainen H."/>
            <person name="Omann M."/>
            <person name="Packer N."/>
            <person name="Perrone G."/>
            <person name="Uresti-Rivera E.E."/>
            <person name="Salamov A."/>
            <person name="Schmoll M."/>
            <person name="Seiboth B."/>
            <person name="Shapiro H."/>
            <person name="Sukno S."/>
            <person name="Tamayo-Ramos J.A."/>
            <person name="Tisch D."/>
            <person name="Wiest A."/>
            <person name="Wilkinson H.H."/>
            <person name="Zhang M."/>
            <person name="Coutinho P.M."/>
            <person name="Kenerley C.M."/>
            <person name="Monte E."/>
            <person name="Baker S.E."/>
            <person name="Grigoriev I.V."/>
        </authorList>
    </citation>
    <scope>NUCLEOTIDE SEQUENCE [LARGE SCALE GENOMIC DNA]</scope>
    <source>
        <strain evidence="3">ATCC 20476 / IMI 206040</strain>
    </source>
</reference>
<name>G9NMS0_HYPAI</name>
<comment type="caution">
    <text evidence="2">The sequence shown here is derived from an EMBL/GenBank/DDBJ whole genome shotgun (WGS) entry which is preliminary data.</text>
</comment>
<keyword evidence="3" id="KW-1185">Reference proteome</keyword>
<dbReference type="HOGENOM" id="CLU_1161869_0_0_1"/>
<dbReference type="AlphaFoldDB" id="G9NMS0"/>